<dbReference type="Proteomes" id="UP000681722">
    <property type="component" value="Unassembled WGS sequence"/>
</dbReference>
<keyword evidence="3" id="KW-1185">Reference proteome</keyword>
<dbReference type="EMBL" id="CAJOBC010101376">
    <property type="protein sequence ID" value="CAF4473345.1"/>
    <property type="molecule type" value="Genomic_DNA"/>
</dbReference>
<comment type="caution">
    <text evidence="1">The sequence shown here is derived from an EMBL/GenBank/DDBJ whole genome shotgun (WGS) entry which is preliminary data.</text>
</comment>
<name>A0A816AQ25_9BILA</name>
<dbReference type="AlphaFoldDB" id="A0A816AQ25"/>
<dbReference type="Proteomes" id="UP000663829">
    <property type="component" value="Unassembled WGS sequence"/>
</dbReference>
<proteinExistence type="predicted"/>
<sequence length="79" mass="9162">MTNTGYARTYADFQNYVTYALGHSNKPIELYGYEFQPAGHDFKVFDKQGKEVDPKAAYDAIQADRQSRYSFHEQKNLDT</sequence>
<reference evidence="1" key="1">
    <citation type="submission" date="2021-02" db="EMBL/GenBank/DDBJ databases">
        <authorList>
            <person name="Nowell W R."/>
        </authorList>
    </citation>
    <scope>NUCLEOTIDE SEQUENCE</scope>
</reference>
<dbReference type="EMBL" id="CAJNOQ010035046">
    <property type="protein sequence ID" value="CAF1597782.1"/>
    <property type="molecule type" value="Genomic_DNA"/>
</dbReference>
<evidence type="ECO:0000313" key="1">
    <source>
        <dbReference type="EMBL" id="CAF1597782.1"/>
    </source>
</evidence>
<evidence type="ECO:0000313" key="3">
    <source>
        <dbReference type="Proteomes" id="UP000663829"/>
    </source>
</evidence>
<accession>A0A816AQ25</accession>
<evidence type="ECO:0000313" key="2">
    <source>
        <dbReference type="EMBL" id="CAF4473345.1"/>
    </source>
</evidence>
<protein>
    <submittedName>
        <fullName evidence="1">Uncharacterized protein</fullName>
    </submittedName>
</protein>
<organism evidence="1 3">
    <name type="scientific">Didymodactylos carnosus</name>
    <dbReference type="NCBI Taxonomy" id="1234261"/>
    <lineage>
        <taxon>Eukaryota</taxon>
        <taxon>Metazoa</taxon>
        <taxon>Spiralia</taxon>
        <taxon>Gnathifera</taxon>
        <taxon>Rotifera</taxon>
        <taxon>Eurotatoria</taxon>
        <taxon>Bdelloidea</taxon>
        <taxon>Philodinida</taxon>
        <taxon>Philodinidae</taxon>
        <taxon>Didymodactylos</taxon>
    </lineage>
</organism>
<gene>
    <name evidence="1" type="ORF">GPM918_LOCUS42216</name>
    <name evidence="2" type="ORF">SRO942_LOCUS43413</name>
</gene>